<accession>A0ABT7PE09</accession>
<organism evidence="2 3">
    <name type="scientific">Roseiconus lacunae</name>
    <dbReference type="NCBI Taxonomy" id="2605694"/>
    <lineage>
        <taxon>Bacteria</taxon>
        <taxon>Pseudomonadati</taxon>
        <taxon>Planctomycetota</taxon>
        <taxon>Planctomycetia</taxon>
        <taxon>Pirellulales</taxon>
        <taxon>Pirellulaceae</taxon>
        <taxon>Roseiconus</taxon>
    </lineage>
</organism>
<feature type="signal peptide" evidence="1">
    <location>
        <begin position="1"/>
        <end position="20"/>
    </location>
</feature>
<dbReference type="RefSeq" id="WP_289162399.1">
    <property type="nucleotide sequence ID" value="NZ_CP141221.1"/>
</dbReference>
<reference evidence="2 3" key="1">
    <citation type="submission" date="2023-06" db="EMBL/GenBank/DDBJ databases">
        <title>Roseiconus lacunae JC819 isolated from Gulf of Mannar region, Tamil Nadu.</title>
        <authorList>
            <person name="Pk S."/>
            <person name="Ch S."/>
            <person name="Ch V.R."/>
        </authorList>
    </citation>
    <scope>NUCLEOTIDE SEQUENCE [LARGE SCALE GENOMIC DNA]</scope>
    <source>
        <strain evidence="2 3">JC819</strain>
    </source>
</reference>
<dbReference type="EMBL" id="JASZZN010000003">
    <property type="protein sequence ID" value="MDM4014737.1"/>
    <property type="molecule type" value="Genomic_DNA"/>
</dbReference>
<evidence type="ECO:0000313" key="2">
    <source>
        <dbReference type="EMBL" id="MDM4014737.1"/>
    </source>
</evidence>
<sequence>MRRLPSVLILCVFAAIVAFVAVSQSTSQPPTNESAIDFTGKYVTLYTNSSESGTGDFLKEVRIRQVAGKTVLTGIGVDSGHPEDWTAGTEIVVPWRQVVSMYLMTEKQFNEKIRERSLAF</sequence>
<name>A0ABT7PE09_9BACT</name>
<keyword evidence="3" id="KW-1185">Reference proteome</keyword>
<proteinExistence type="predicted"/>
<dbReference type="Proteomes" id="UP001239462">
    <property type="component" value="Unassembled WGS sequence"/>
</dbReference>
<feature type="chain" id="PRO_5046430652" description="DUF3304 domain-containing protein" evidence="1">
    <location>
        <begin position="21"/>
        <end position="120"/>
    </location>
</feature>
<evidence type="ECO:0008006" key="4">
    <source>
        <dbReference type="Google" id="ProtNLM"/>
    </source>
</evidence>
<evidence type="ECO:0000313" key="3">
    <source>
        <dbReference type="Proteomes" id="UP001239462"/>
    </source>
</evidence>
<keyword evidence="1" id="KW-0732">Signal</keyword>
<evidence type="ECO:0000256" key="1">
    <source>
        <dbReference type="SAM" id="SignalP"/>
    </source>
</evidence>
<protein>
    <recommendedName>
        <fullName evidence="4">DUF3304 domain-containing protein</fullName>
    </recommendedName>
</protein>
<gene>
    <name evidence="2" type="ORF">QTN89_04790</name>
</gene>
<comment type="caution">
    <text evidence="2">The sequence shown here is derived from an EMBL/GenBank/DDBJ whole genome shotgun (WGS) entry which is preliminary data.</text>
</comment>